<proteinExistence type="predicted"/>
<feature type="region of interest" description="Disordered" evidence="1">
    <location>
        <begin position="199"/>
        <end position="235"/>
    </location>
</feature>
<feature type="compositionally biased region" description="Low complexity" evidence="1">
    <location>
        <begin position="17"/>
        <end position="91"/>
    </location>
</feature>
<dbReference type="InterPro" id="IPR024735">
    <property type="entry name" value="TcpC"/>
</dbReference>
<dbReference type="EMBL" id="JAVRFJ010000046">
    <property type="protein sequence ID" value="MDT0573109.1"/>
    <property type="molecule type" value="Genomic_DNA"/>
</dbReference>
<evidence type="ECO:0000256" key="1">
    <source>
        <dbReference type="SAM" id="MobiDB-lite"/>
    </source>
</evidence>
<sequence length="595" mass="61248">MTDHNSPAGAVGGGQPSGQPGSFGPPQQAQQQPQPQHPQQPHQQAWQAQGQGQNAPAPHQAQPAAPHASQPQPQQLPSDAARAQVAAAWVRNTPQAGQASVPALPPRETRPASESKKEKRERERAARKAAYEQKKAAKEQRKKGGPASAPASASAAAAAPAAVGSPAAPHAAGPATTHQAHIPANATLTLRTGAAGASGTAAAPSAATPSASAKAAPSRDFAVPKPGGRVPAGGRGTHVALRATLLITTCVFALGSCGVMGLVIGKSSTPATAGLDPADAAKYRLSEFPTRQAATFAEQYALLCMTYSPETASTRRDDLARYTSSGVDGECGWDGKGTSKAVAATWDGTAETLPEYGDHGRYLGVQVRSEGGELTTLTVPVYVKDLATGEGMRVAGDVGQMPLPPRADVPPVDQDAEVVDDTLSDQLREQVLPGYFEAWGASDTTAMARFTTSDATQAATTGLSGELSDPTVSEVDALVPKNVQGTDPYTYADGQAVQLRVVVSWTDPAGGAVNRSYRMTVVSTAQGWFIKDVRGGVLDAEGGRADVDEETAEPDEENATDEDAAPDEESAVSPSQSPSASKSPQSSKDKQSDKS</sequence>
<dbReference type="Proteomes" id="UP001180737">
    <property type="component" value="Unassembled WGS sequence"/>
</dbReference>
<reference evidence="2" key="1">
    <citation type="submission" date="2024-05" db="EMBL/GenBank/DDBJ databases">
        <title>30 novel species of actinomycetes from the DSMZ collection.</title>
        <authorList>
            <person name="Nouioui I."/>
        </authorList>
    </citation>
    <scope>NUCLEOTIDE SEQUENCE</scope>
    <source>
        <strain evidence="2">DSM 3412</strain>
    </source>
</reference>
<gene>
    <name evidence="2" type="ORF">RM704_37615</name>
</gene>
<feature type="compositionally biased region" description="Basic and acidic residues" evidence="1">
    <location>
        <begin position="107"/>
        <end position="139"/>
    </location>
</feature>
<accession>A0ABU2Z9Z3</accession>
<feature type="region of interest" description="Disordered" evidence="1">
    <location>
        <begin position="1"/>
        <end position="153"/>
    </location>
</feature>
<keyword evidence="3" id="KW-1185">Reference proteome</keyword>
<protein>
    <submittedName>
        <fullName evidence="2">Conjugal transfer protein</fullName>
    </submittedName>
</protein>
<dbReference type="CDD" id="cd16428">
    <property type="entry name" value="TcpC_C"/>
    <property type="match status" value="1"/>
</dbReference>
<comment type="caution">
    <text evidence="2">The sequence shown here is derived from an EMBL/GenBank/DDBJ whole genome shotgun (WGS) entry which is preliminary data.</text>
</comment>
<name>A0ABU2Z9Z3_9ACTN</name>
<organism evidence="2 3">
    <name type="scientific">Streptomyces gottesmaniae</name>
    <dbReference type="NCBI Taxonomy" id="3075518"/>
    <lineage>
        <taxon>Bacteria</taxon>
        <taxon>Bacillati</taxon>
        <taxon>Actinomycetota</taxon>
        <taxon>Actinomycetes</taxon>
        <taxon>Kitasatosporales</taxon>
        <taxon>Streptomycetaceae</taxon>
        <taxon>Streptomyces</taxon>
    </lineage>
</organism>
<evidence type="ECO:0000313" key="2">
    <source>
        <dbReference type="EMBL" id="MDT0573109.1"/>
    </source>
</evidence>
<dbReference type="RefSeq" id="WP_078936873.1">
    <property type="nucleotide sequence ID" value="NZ_JAVRFJ010000046.1"/>
</dbReference>
<dbReference type="Pfam" id="PF12642">
    <property type="entry name" value="TpcC"/>
    <property type="match status" value="1"/>
</dbReference>
<dbReference type="InterPro" id="IPR035628">
    <property type="entry name" value="TcpC_C"/>
</dbReference>
<feature type="compositionally biased region" description="Low complexity" evidence="1">
    <location>
        <begin position="571"/>
        <end position="586"/>
    </location>
</feature>
<evidence type="ECO:0000313" key="3">
    <source>
        <dbReference type="Proteomes" id="UP001180737"/>
    </source>
</evidence>
<feature type="region of interest" description="Disordered" evidence="1">
    <location>
        <begin position="540"/>
        <end position="595"/>
    </location>
</feature>
<feature type="compositionally biased region" description="Low complexity" evidence="1">
    <location>
        <begin position="199"/>
        <end position="218"/>
    </location>
</feature>
<feature type="compositionally biased region" description="Acidic residues" evidence="1">
    <location>
        <begin position="547"/>
        <end position="570"/>
    </location>
</feature>